<dbReference type="SUPFAM" id="SSF103084">
    <property type="entry name" value="Holliday junction resolvase RusA"/>
    <property type="match status" value="1"/>
</dbReference>
<dbReference type="AlphaFoldDB" id="A0A6M3KPF8"/>
<gene>
    <name evidence="2" type="ORF">MM415A00243_0035</name>
    <name evidence="1" type="ORF">MM415B00422_0035</name>
    <name evidence="3" type="ORF">TM448B01581_0013</name>
</gene>
<dbReference type="Gene3D" id="3.30.1330.70">
    <property type="entry name" value="Holliday junction resolvase RusA"/>
    <property type="match status" value="1"/>
</dbReference>
<dbReference type="EMBL" id="MT144787">
    <property type="protein sequence ID" value="QJH99418.1"/>
    <property type="molecule type" value="Genomic_DNA"/>
</dbReference>
<dbReference type="GO" id="GO:0000287">
    <property type="term" value="F:magnesium ion binding"/>
    <property type="evidence" value="ECO:0007669"/>
    <property type="project" value="InterPro"/>
</dbReference>
<name>A0A6M3KPF8_9ZZZZ</name>
<evidence type="ECO:0000313" key="3">
    <source>
        <dbReference type="EMBL" id="QJH99418.1"/>
    </source>
</evidence>
<reference evidence="2" key="1">
    <citation type="submission" date="2020-03" db="EMBL/GenBank/DDBJ databases">
        <title>The deep terrestrial virosphere.</title>
        <authorList>
            <person name="Holmfeldt K."/>
            <person name="Nilsson E."/>
            <person name="Simone D."/>
            <person name="Lopez-Fernandez M."/>
            <person name="Wu X."/>
            <person name="de Brujin I."/>
            <person name="Lundin D."/>
            <person name="Andersson A."/>
            <person name="Bertilsson S."/>
            <person name="Dopson M."/>
        </authorList>
    </citation>
    <scope>NUCLEOTIDE SEQUENCE</scope>
    <source>
        <strain evidence="2">MM415A00243</strain>
        <strain evidence="1">MM415B00422</strain>
        <strain evidence="3">TM448B01581</strain>
    </source>
</reference>
<dbReference type="GO" id="GO:0006281">
    <property type="term" value="P:DNA repair"/>
    <property type="evidence" value="ECO:0007669"/>
    <property type="project" value="InterPro"/>
</dbReference>
<proteinExistence type="predicted"/>
<dbReference type="GO" id="GO:0006310">
    <property type="term" value="P:DNA recombination"/>
    <property type="evidence" value="ECO:0007669"/>
    <property type="project" value="InterPro"/>
</dbReference>
<dbReference type="Pfam" id="PF05866">
    <property type="entry name" value="RusA"/>
    <property type="match status" value="1"/>
</dbReference>
<dbReference type="EMBL" id="MT141535">
    <property type="protein sequence ID" value="QJA65273.1"/>
    <property type="molecule type" value="Genomic_DNA"/>
</dbReference>
<dbReference type="InterPro" id="IPR036614">
    <property type="entry name" value="RusA-like_sf"/>
</dbReference>
<dbReference type="InterPro" id="IPR008822">
    <property type="entry name" value="Endonuclease_RusA-like"/>
</dbReference>
<protein>
    <submittedName>
        <fullName evidence="2">Putative endodeoxyribonuclease</fullName>
    </submittedName>
</protein>
<organism evidence="2">
    <name type="scientific">viral metagenome</name>
    <dbReference type="NCBI Taxonomy" id="1070528"/>
    <lineage>
        <taxon>unclassified sequences</taxon>
        <taxon>metagenomes</taxon>
        <taxon>organismal metagenomes</taxon>
    </lineage>
</organism>
<evidence type="ECO:0000313" key="1">
    <source>
        <dbReference type="EMBL" id="QJA65273.1"/>
    </source>
</evidence>
<sequence length="159" mass="17526">MKPIRFTVNTIPKPKGRPRVVNVRGTPIAFTPKRTRSFEAQVTAAAAAAMPDGVLDEPLCVDILAVLPRPKRLCRRKDPSGLIWAPVRPDADNIRKAVLDALDGFWRDDALVVAGETFKVFAEKRDGRPRLEVIITSAPEVVMGDGWIIGGVYWDEVPS</sequence>
<evidence type="ECO:0000313" key="2">
    <source>
        <dbReference type="EMBL" id="QJA83973.1"/>
    </source>
</evidence>
<accession>A0A6M3KPF8</accession>
<dbReference type="EMBL" id="MT142521">
    <property type="protein sequence ID" value="QJA83973.1"/>
    <property type="molecule type" value="Genomic_DNA"/>
</dbReference>